<proteinExistence type="predicted"/>
<feature type="chain" id="PRO_5014639700" description="PilC beta-propeller domain-containing protein" evidence="1">
    <location>
        <begin position="25"/>
        <end position="1170"/>
    </location>
</feature>
<dbReference type="RefSeq" id="WP_101522173.1">
    <property type="nucleotide sequence ID" value="NZ_PKLZ01000011.1"/>
</dbReference>
<dbReference type="AlphaFoldDB" id="A0A2N5XZN4"/>
<keyword evidence="3" id="KW-1185">Reference proteome</keyword>
<evidence type="ECO:0008006" key="4">
    <source>
        <dbReference type="Google" id="ProtNLM"/>
    </source>
</evidence>
<sequence>MNYLQMKKVGLALLGLALSIVVSAEDIDIFAGTSDTGSAALPNVVFVLDNSANWSRIGQQWPDGTQGESEARAIKAALSNMIGKINVGLMMYGTTGGSSSDKDGAYTRIDVQELTQDYFDNVVAPALTRIEDNIESSDEKRDSSNPYGYLPYDLYNYLKGDNQSKNGIGTPANLADANAYTSQWNTFSSPLSSTDICADTYMIFIGNNTNGSIAGDDTANTNALKAAYAEAGLTAPNALAGESGAPLPMPEFITVETEEEVCSDEQTVASYDFTSAACYRSNQLGDCAVDECPAGASNCSCSSPAVSSGCKNNRLKYTVNVPAQVIPPTCQDVTVTEIQASGEFDTSSGISYNMDDWSKFLFNVGVPYTFNEDLDGDGIYEAHNQRVKVITYTVDVFNKQQQADLSGLWFSAANAGGGQYFQAKSEEAILKALEISLGDIVAKASSFAAVTLPLSTTNRTQVENEVYIGMFRPELGKAPRWYGNLKRYQLALFNGVAELADADFTQAINSQTGFPRDCAKSLWTEDTIDYWESLGINPPVASACGTAIEASREYSDLPDGPFVEKGGVGQRIRLLASGAARNLYTVNSAGAIIDLFDEAASFGGTDIFDFMAGDLQGANEAAYLGDTLARPSVHGDVVHSRPLSIRYDDDTVIIFYGANDGLFRAVDASNGSERWGFVAPEHYGKLQRLYDDDPVIAFEGVLVDAEDPDAEPKDYFFDGPTGLHVKYDDPVDPADSGVGELDYAYIFPTMRRGGRMVYGFDVTIPDSPLFLWKQGCDDAGNCTGTDFASLGQTWSTPQGVFIAEYPGNDADPAPVIIFGGGYDACLDIDQAAYPTECDSAKGKGVYVLDALSGARLKWFPTDAPVMSDIATVDINVDGVIELAYVADVKGNLYRIRFADYVQSLVGLTTIPDGVIVDREQGDWRIEKIASMPGNTRRFYNSPTASPLPTNGQIAVAIGTGDRERPLESNYPYTADVQNRFYALIEEPYLDWQEEEDSTTGSWERTVVDLEGEDMHQIGTPFPDGENLQNFKGWWLDLPNQGEQVANPAVVGGGRVFFNTFQPGGAPGDICGSPIGIGRGYAVDFFNPEVPTGQEIDGGGIPIPPIVVTVRIPEGCTATDCSNYEPVCETPPCGEVRTGIIGWDGFSFEQLDPAINPQIRRVFFTEDLERQ</sequence>
<feature type="signal peptide" evidence="1">
    <location>
        <begin position="1"/>
        <end position="24"/>
    </location>
</feature>
<evidence type="ECO:0000313" key="2">
    <source>
        <dbReference type="EMBL" id="PLW81610.1"/>
    </source>
</evidence>
<gene>
    <name evidence="2" type="ORF">CWI75_14145</name>
</gene>
<organism evidence="2 3">
    <name type="scientific">Kineobactrum sediminis</name>
    <dbReference type="NCBI Taxonomy" id="1905677"/>
    <lineage>
        <taxon>Bacteria</taxon>
        <taxon>Pseudomonadati</taxon>
        <taxon>Pseudomonadota</taxon>
        <taxon>Gammaproteobacteria</taxon>
        <taxon>Cellvibrionales</taxon>
        <taxon>Halieaceae</taxon>
        <taxon>Kineobactrum</taxon>
    </lineage>
</organism>
<accession>A0A2N5XZN4</accession>
<dbReference type="Proteomes" id="UP000234845">
    <property type="component" value="Unassembled WGS sequence"/>
</dbReference>
<evidence type="ECO:0000313" key="3">
    <source>
        <dbReference type="Proteomes" id="UP000234845"/>
    </source>
</evidence>
<protein>
    <recommendedName>
        <fullName evidence="4">PilC beta-propeller domain-containing protein</fullName>
    </recommendedName>
</protein>
<dbReference type="OrthoDB" id="7156875at2"/>
<reference evidence="3" key="1">
    <citation type="submission" date="2017-11" db="EMBL/GenBank/DDBJ databases">
        <title>The draft genome sequence of Chromatocurvus sp. F02.</title>
        <authorList>
            <person name="Du Z.-J."/>
            <person name="Chang Y.-Q."/>
        </authorList>
    </citation>
    <scope>NUCLEOTIDE SEQUENCE [LARGE SCALE GENOMIC DNA]</scope>
    <source>
        <strain evidence="3">F02</strain>
    </source>
</reference>
<name>A0A2N5XZN4_9GAMM</name>
<comment type="caution">
    <text evidence="2">The sequence shown here is derived from an EMBL/GenBank/DDBJ whole genome shotgun (WGS) entry which is preliminary data.</text>
</comment>
<keyword evidence="1" id="KW-0732">Signal</keyword>
<dbReference type="EMBL" id="PKLZ01000011">
    <property type="protein sequence ID" value="PLW81610.1"/>
    <property type="molecule type" value="Genomic_DNA"/>
</dbReference>
<evidence type="ECO:0000256" key="1">
    <source>
        <dbReference type="SAM" id="SignalP"/>
    </source>
</evidence>